<proteinExistence type="predicted"/>
<dbReference type="Pfam" id="PF11334">
    <property type="entry name" value="DUF3136"/>
    <property type="match status" value="1"/>
</dbReference>
<dbReference type="RefSeq" id="WP_011128379.1">
    <property type="nucleotide sequence ID" value="NC_005070.1"/>
</dbReference>
<protein>
    <submittedName>
        <fullName evidence="1">Conserved hypothetical</fullName>
    </submittedName>
</protein>
<evidence type="ECO:0000313" key="2">
    <source>
        <dbReference type="Proteomes" id="UP000001422"/>
    </source>
</evidence>
<sequence>MPTATKVLTIGDLEAGFATYCQALRRLVADGREMDSIRRTICWDYLHRLHTSLPQNYRSPEELVARYKRAQLAAAN</sequence>
<dbReference type="AlphaFoldDB" id="Q7U625"/>
<keyword evidence="2" id="KW-1185">Reference proteome</keyword>
<dbReference type="HOGENOM" id="CLU_184584_1_0_3"/>
<evidence type="ECO:0000313" key="1">
    <source>
        <dbReference type="EMBL" id="CAE08030.1"/>
    </source>
</evidence>
<dbReference type="STRING" id="84588.SYNW1515"/>
<dbReference type="KEGG" id="syw:SYNW1515"/>
<name>Q7U625_PARMW</name>
<dbReference type="eggNOG" id="ENOG5030SQA">
    <property type="taxonomic scope" value="Bacteria"/>
</dbReference>
<dbReference type="Proteomes" id="UP000001422">
    <property type="component" value="Chromosome"/>
</dbReference>
<reference evidence="1 2" key="1">
    <citation type="journal article" date="2003" name="Nature">
        <title>The genome of a motile marine Synechococcus.</title>
        <authorList>
            <person name="Palenik B."/>
            <person name="Brahamsha B."/>
            <person name="Larimer F."/>
            <person name="Land M."/>
            <person name="Hauser L."/>
            <person name="Chain P."/>
            <person name="Lamerdin J."/>
            <person name="Regala W."/>
            <person name="Allen E.A."/>
            <person name="McCarren J."/>
            <person name="Paulsen I."/>
            <person name="Dufresne A."/>
            <person name="Partensky F."/>
            <person name="Webb E."/>
            <person name="Waterbury J."/>
        </authorList>
    </citation>
    <scope>NUCLEOTIDE SEQUENCE [LARGE SCALE GENOMIC DNA]</scope>
    <source>
        <strain evidence="1 2">WH8102</strain>
    </source>
</reference>
<dbReference type="InterPro" id="IPR021483">
    <property type="entry name" value="DUF3136"/>
</dbReference>
<gene>
    <name evidence="1" type="ordered locus">SYNW1515</name>
</gene>
<dbReference type="EMBL" id="BX569693">
    <property type="protein sequence ID" value="CAE08030.1"/>
    <property type="molecule type" value="Genomic_DNA"/>
</dbReference>
<organism evidence="1 2">
    <name type="scientific">Parasynechococcus marenigrum (strain WH8102)</name>
    <dbReference type="NCBI Taxonomy" id="84588"/>
    <lineage>
        <taxon>Bacteria</taxon>
        <taxon>Bacillati</taxon>
        <taxon>Cyanobacteriota</taxon>
        <taxon>Cyanophyceae</taxon>
        <taxon>Synechococcales</taxon>
        <taxon>Prochlorococcaceae</taxon>
        <taxon>Parasynechococcus</taxon>
        <taxon>Parasynechococcus marenigrum</taxon>
    </lineage>
</organism>
<accession>Q7U625</accession>